<evidence type="ECO:0000313" key="1">
    <source>
        <dbReference type="EMBL" id="KAJ7222589.1"/>
    </source>
</evidence>
<comment type="caution">
    <text evidence="1">The sequence shown here is derived from an EMBL/GenBank/DDBJ whole genome shotgun (WGS) entry which is preliminary data.</text>
</comment>
<dbReference type="EMBL" id="JARJCW010000007">
    <property type="protein sequence ID" value="KAJ7222589.1"/>
    <property type="molecule type" value="Genomic_DNA"/>
</dbReference>
<proteinExistence type="predicted"/>
<reference evidence="1" key="1">
    <citation type="submission" date="2023-03" db="EMBL/GenBank/DDBJ databases">
        <title>Massive genome expansion in bonnet fungi (Mycena s.s.) driven by repeated elements and novel gene families across ecological guilds.</title>
        <authorList>
            <consortium name="Lawrence Berkeley National Laboratory"/>
            <person name="Harder C.B."/>
            <person name="Miyauchi S."/>
            <person name="Viragh M."/>
            <person name="Kuo A."/>
            <person name="Thoen E."/>
            <person name="Andreopoulos B."/>
            <person name="Lu D."/>
            <person name="Skrede I."/>
            <person name="Drula E."/>
            <person name="Henrissat B."/>
            <person name="Morin E."/>
            <person name="Kohler A."/>
            <person name="Barry K."/>
            <person name="LaButti K."/>
            <person name="Morin E."/>
            <person name="Salamov A."/>
            <person name="Lipzen A."/>
            <person name="Mereny Z."/>
            <person name="Hegedus B."/>
            <person name="Baldrian P."/>
            <person name="Stursova M."/>
            <person name="Weitz H."/>
            <person name="Taylor A."/>
            <person name="Grigoriev I.V."/>
            <person name="Nagy L.G."/>
            <person name="Martin F."/>
            <person name="Kauserud H."/>
        </authorList>
    </citation>
    <scope>NUCLEOTIDE SEQUENCE</scope>
    <source>
        <strain evidence="1">9144</strain>
    </source>
</reference>
<dbReference type="AlphaFoldDB" id="A0AAD6YLJ1"/>
<keyword evidence="2" id="KW-1185">Reference proteome</keyword>
<sequence length="256" mass="28619">MISRKLRKGASSEAGGAVHLALLTDVFLIRSIINGFAACQQPVFRACVRIRVAPARLCPSASGNAWTEPIAEYQCTFRRLRATEVPPLNSADAVVKPLRVPISVSDPTIAYGTVLMECRDFHTDDSMCLSEANGGPTVQQLNTQLRQANEQITSSRQREAGREAVLGQVERVETERRRVLNTIWESEEVNQYHGIYTVLQREKLAAGNRHEIAHPCPTRVEFRAYAQRAGIPQHLSQLLEFQTHIVAQKPFPLFHP</sequence>
<evidence type="ECO:0000313" key="2">
    <source>
        <dbReference type="Proteomes" id="UP001219525"/>
    </source>
</evidence>
<organism evidence="1 2">
    <name type="scientific">Mycena pura</name>
    <dbReference type="NCBI Taxonomy" id="153505"/>
    <lineage>
        <taxon>Eukaryota</taxon>
        <taxon>Fungi</taxon>
        <taxon>Dikarya</taxon>
        <taxon>Basidiomycota</taxon>
        <taxon>Agaricomycotina</taxon>
        <taxon>Agaricomycetes</taxon>
        <taxon>Agaricomycetidae</taxon>
        <taxon>Agaricales</taxon>
        <taxon>Marasmiineae</taxon>
        <taxon>Mycenaceae</taxon>
        <taxon>Mycena</taxon>
    </lineage>
</organism>
<accession>A0AAD6YLJ1</accession>
<protein>
    <submittedName>
        <fullName evidence="1">Uncharacterized protein</fullName>
    </submittedName>
</protein>
<name>A0AAD6YLJ1_9AGAR</name>
<dbReference type="Proteomes" id="UP001219525">
    <property type="component" value="Unassembled WGS sequence"/>
</dbReference>
<gene>
    <name evidence="1" type="ORF">GGX14DRAFT_558678</name>
</gene>